<evidence type="ECO:0000313" key="2">
    <source>
        <dbReference type="Proteomes" id="UP001142055"/>
    </source>
</evidence>
<reference evidence="1" key="1">
    <citation type="submission" date="2022-12" db="EMBL/GenBank/DDBJ databases">
        <title>Genome assemblies of Blomia tropicalis.</title>
        <authorList>
            <person name="Cui Y."/>
        </authorList>
    </citation>
    <scope>NUCLEOTIDE SEQUENCE</scope>
    <source>
        <tissue evidence="1">Adult mites</tissue>
    </source>
</reference>
<comment type="caution">
    <text evidence="1">The sequence shown here is derived from an EMBL/GenBank/DDBJ whole genome shotgun (WGS) entry which is preliminary data.</text>
</comment>
<keyword evidence="2" id="KW-1185">Reference proteome</keyword>
<evidence type="ECO:0000313" key="1">
    <source>
        <dbReference type="EMBL" id="KAJ6221705.1"/>
    </source>
</evidence>
<gene>
    <name evidence="1" type="ORF">RDWZM_000250</name>
</gene>
<dbReference type="Proteomes" id="UP001142055">
    <property type="component" value="Chromosome 1"/>
</dbReference>
<protein>
    <submittedName>
        <fullName evidence="1">Uncharacterized protein</fullName>
    </submittedName>
</protein>
<accession>A0A9Q0MDB2</accession>
<dbReference type="EMBL" id="JAPWDV010000001">
    <property type="protein sequence ID" value="KAJ6221705.1"/>
    <property type="molecule type" value="Genomic_DNA"/>
</dbReference>
<feature type="non-terminal residue" evidence="1">
    <location>
        <position position="1"/>
    </location>
</feature>
<dbReference type="AlphaFoldDB" id="A0A9Q0MDB2"/>
<name>A0A9Q0MDB2_BLOTA</name>
<sequence>WQTLDTTRTPPENGKRLKRKWCASTIVGVKCENIIGTMNVYAIPIKRIQGLQT</sequence>
<organism evidence="1 2">
    <name type="scientific">Blomia tropicalis</name>
    <name type="common">Mite</name>
    <dbReference type="NCBI Taxonomy" id="40697"/>
    <lineage>
        <taxon>Eukaryota</taxon>
        <taxon>Metazoa</taxon>
        <taxon>Ecdysozoa</taxon>
        <taxon>Arthropoda</taxon>
        <taxon>Chelicerata</taxon>
        <taxon>Arachnida</taxon>
        <taxon>Acari</taxon>
        <taxon>Acariformes</taxon>
        <taxon>Sarcoptiformes</taxon>
        <taxon>Astigmata</taxon>
        <taxon>Glycyphagoidea</taxon>
        <taxon>Echimyopodidae</taxon>
        <taxon>Blomia</taxon>
    </lineage>
</organism>
<proteinExistence type="predicted"/>